<dbReference type="GO" id="GO:0046872">
    <property type="term" value="F:metal ion binding"/>
    <property type="evidence" value="ECO:0007669"/>
    <property type="project" value="UniProtKB-KW"/>
</dbReference>
<keyword evidence="5" id="KW-0862">Zinc</keyword>
<dbReference type="InterPro" id="IPR051013">
    <property type="entry name" value="MBL_superfamily_lactonases"/>
</dbReference>
<comment type="cofactor">
    <cofactor evidence="1">
        <name>Zn(2+)</name>
        <dbReference type="ChEBI" id="CHEBI:29105"/>
    </cofactor>
</comment>
<evidence type="ECO:0000256" key="1">
    <source>
        <dbReference type="ARBA" id="ARBA00001947"/>
    </source>
</evidence>
<keyword evidence="3" id="KW-0479">Metal-binding</keyword>
<dbReference type="Proteomes" id="UP000556084">
    <property type="component" value="Unassembled WGS sequence"/>
</dbReference>
<keyword evidence="4 7" id="KW-0378">Hydrolase</keyword>
<dbReference type="PANTHER" id="PTHR42978">
    <property type="entry name" value="QUORUM-QUENCHING LACTONASE YTNP-RELATED-RELATED"/>
    <property type="match status" value="1"/>
</dbReference>
<dbReference type="PANTHER" id="PTHR42978:SF2">
    <property type="entry name" value="102 KBASES UNSTABLE REGION: FROM 1 TO 119443"/>
    <property type="match status" value="1"/>
</dbReference>
<dbReference type="AlphaFoldDB" id="A0A7W7LRV0"/>
<evidence type="ECO:0000259" key="6">
    <source>
        <dbReference type="SMART" id="SM00849"/>
    </source>
</evidence>
<dbReference type="SUPFAM" id="SSF56281">
    <property type="entry name" value="Metallo-hydrolase/oxidoreductase"/>
    <property type="match status" value="1"/>
</dbReference>
<evidence type="ECO:0000256" key="2">
    <source>
        <dbReference type="ARBA" id="ARBA00007749"/>
    </source>
</evidence>
<name>A0A7W7LRV0_9ACTN</name>
<organism evidence="7 8">
    <name type="scientific">Streptomyces olivoverticillatus</name>
    <dbReference type="NCBI Taxonomy" id="66427"/>
    <lineage>
        <taxon>Bacteria</taxon>
        <taxon>Bacillati</taxon>
        <taxon>Actinomycetota</taxon>
        <taxon>Actinomycetes</taxon>
        <taxon>Kitasatosporales</taxon>
        <taxon>Streptomycetaceae</taxon>
        <taxon>Streptomyces</taxon>
    </lineage>
</organism>
<comment type="similarity">
    <text evidence="2">Belongs to the metallo-beta-lactamase superfamily.</text>
</comment>
<dbReference type="RefSeq" id="WP_184350995.1">
    <property type="nucleotide sequence ID" value="NZ_JACHJH010000006.1"/>
</dbReference>
<dbReference type="InterPro" id="IPR001279">
    <property type="entry name" value="Metallo-B-lactamas"/>
</dbReference>
<dbReference type="EMBL" id="JACHJH010000006">
    <property type="protein sequence ID" value="MBB4895200.1"/>
    <property type="molecule type" value="Genomic_DNA"/>
</dbReference>
<dbReference type="EC" id="3.1.1.81" evidence="7"/>
<reference evidence="7 8" key="1">
    <citation type="submission" date="2020-08" db="EMBL/GenBank/DDBJ databases">
        <title>Genomic Encyclopedia of Type Strains, Phase III (KMG-III): the genomes of soil and plant-associated and newly described type strains.</title>
        <authorList>
            <person name="Whitman W."/>
        </authorList>
    </citation>
    <scope>NUCLEOTIDE SEQUENCE [LARGE SCALE GENOMIC DNA]</scope>
    <source>
        <strain evidence="7 8">CECT 3266</strain>
    </source>
</reference>
<evidence type="ECO:0000256" key="4">
    <source>
        <dbReference type="ARBA" id="ARBA00022801"/>
    </source>
</evidence>
<dbReference type="Pfam" id="PF00753">
    <property type="entry name" value="Lactamase_B"/>
    <property type="match status" value="1"/>
</dbReference>
<comment type="caution">
    <text evidence="7">The sequence shown here is derived from an EMBL/GenBank/DDBJ whole genome shotgun (WGS) entry which is preliminary data.</text>
</comment>
<dbReference type="InterPro" id="IPR036866">
    <property type="entry name" value="RibonucZ/Hydroxyglut_hydro"/>
</dbReference>
<protein>
    <submittedName>
        <fullName evidence="7">N-acyl homoserine lactone hydrolase</fullName>
        <ecNumber evidence="7">3.1.1.81</ecNumber>
    </submittedName>
</protein>
<proteinExistence type="inferred from homology"/>
<dbReference type="GO" id="GO:0102007">
    <property type="term" value="F:acyl-L-homoserine-lactone lactonohydrolase activity"/>
    <property type="evidence" value="ECO:0007669"/>
    <property type="project" value="UniProtKB-EC"/>
</dbReference>
<evidence type="ECO:0000256" key="3">
    <source>
        <dbReference type="ARBA" id="ARBA00022723"/>
    </source>
</evidence>
<evidence type="ECO:0000313" key="7">
    <source>
        <dbReference type="EMBL" id="MBB4895200.1"/>
    </source>
</evidence>
<feature type="domain" description="Metallo-beta-lactamase" evidence="6">
    <location>
        <begin position="16"/>
        <end position="215"/>
    </location>
</feature>
<dbReference type="SMART" id="SM00849">
    <property type="entry name" value="Lactamase_B"/>
    <property type="match status" value="1"/>
</dbReference>
<dbReference type="CDD" id="cd07729">
    <property type="entry name" value="AHL_lactonase_MBL-fold"/>
    <property type="match status" value="1"/>
</dbReference>
<dbReference type="Gene3D" id="3.60.15.10">
    <property type="entry name" value="Ribonuclease Z/Hydroxyacylglutathione hydrolase-like"/>
    <property type="match status" value="1"/>
</dbReference>
<accession>A0A7W7LRV0</accession>
<sequence>MRLHLFRLGTTPVGAPVPGYLLRLGDGTNVLIDTGFPPDATGPKAFVRVTAEERVTARLAAEGLRPEDVHLVVCTHLDPDHAGNHDLFPGSEFVVQRAHHELALSGSVPRLEMARAHWDLPHLKYRHVEGDTDLLPGVRLVESPGHIAGHQSVLVRLPRTGAVLLAADAIPSAEHLDPGQRAMTPFDTDEDAVRASTRKLLDLAEAENALLVRGHDAEQWATLRTGPGEYYD</sequence>
<gene>
    <name evidence="7" type="ORF">FHS39_004267</name>
</gene>
<evidence type="ECO:0000256" key="5">
    <source>
        <dbReference type="ARBA" id="ARBA00022833"/>
    </source>
</evidence>
<keyword evidence="8" id="KW-1185">Reference proteome</keyword>
<evidence type="ECO:0000313" key="8">
    <source>
        <dbReference type="Proteomes" id="UP000556084"/>
    </source>
</evidence>